<evidence type="ECO:0000256" key="2">
    <source>
        <dbReference type="SAM" id="MobiDB-lite"/>
    </source>
</evidence>
<sequence length="160" mass="18301">MFRIGEFSKLTQVSIRMLRYYDEVGLLKPARVDKLTGYRLYSIDQIQVIQQIILLRDMEFNVAEIAYALVNWDDSFIIGRLENKKKEIQGLIPQASTGCQPRMCRTGAATGRKAWRNRPRSMGPMNFAGAGVRSERTPYRPSKTTKSGSNIKFSSFVTQR</sequence>
<dbReference type="SMART" id="SM00422">
    <property type="entry name" value="HTH_MERR"/>
    <property type="match status" value="1"/>
</dbReference>
<feature type="domain" description="HTH merR-type" evidence="3">
    <location>
        <begin position="1"/>
        <end position="71"/>
    </location>
</feature>
<feature type="region of interest" description="Disordered" evidence="2">
    <location>
        <begin position="125"/>
        <end position="160"/>
    </location>
</feature>
<dbReference type="Gene3D" id="1.10.1660.10">
    <property type="match status" value="1"/>
</dbReference>
<dbReference type="InterPro" id="IPR000551">
    <property type="entry name" value="MerR-type_HTH_dom"/>
</dbReference>
<dbReference type="Pfam" id="PF13411">
    <property type="entry name" value="MerR_1"/>
    <property type="match status" value="1"/>
</dbReference>
<name>A0ABN8TWY3_9BACL</name>
<dbReference type="PANTHER" id="PTHR30204">
    <property type="entry name" value="REDOX-CYCLING DRUG-SENSING TRANSCRIPTIONAL ACTIVATOR SOXR"/>
    <property type="match status" value="1"/>
</dbReference>
<protein>
    <submittedName>
        <fullName evidence="4">MerR family transcriptional regulator</fullName>
    </submittedName>
</protein>
<dbReference type="EMBL" id="CALYLO010000001">
    <property type="protein sequence ID" value="CAH8243241.1"/>
    <property type="molecule type" value="Genomic_DNA"/>
</dbReference>
<keyword evidence="1" id="KW-0238">DNA-binding</keyword>
<dbReference type="InterPro" id="IPR047057">
    <property type="entry name" value="MerR_fam"/>
</dbReference>
<reference evidence="4" key="1">
    <citation type="submission" date="2022-06" db="EMBL/GenBank/DDBJ databases">
        <authorList>
            <person name="Dietemann V."/>
            <person name="Ory F."/>
            <person name="Dainat B."/>
            <person name="Oberhansli S."/>
        </authorList>
    </citation>
    <scope>NUCLEOTIDE SEQUENCE</scope>
    <source>
        <strain evidence="4">Ena-SAMPLE-TAB-26-04-2022-14:26:32:270-5432</strain>
    </source>
</reference>
<evidence type="ECO:0000259" key="3">
    <source>
        <dbReference type="PROSITE" id="PS50937"/>
    </source>
</evidence>
<dbReference type="InterPro" id="IPR009061">
    <property type="entry name" value="DNA-bd_dom_put_sf"/>
</dbReference>
<dbReference type="RefSeq" id="WP_261944559.1">
    <property type="nucleotide sequence ID" value="NZ_AP031286.1"/>
</dbReference>
<proteinExistence type="predicted"/>
<comment type="caution">
    <text evidence="4">The sequence shown here is derived from an EMBL/GenBank/DDBJ whole genome shotgun (WGS) entry which is preliminary data.</text>
</comment>
<keyword evidence="5" id="KW-1185">Reference proteome</keyword>
<dbReference type="SUPFAM" id="SSF46955">
    <property type="entry name" value="Putative DNA-binding domain"/>
    <property type="match status" value="1"/>
</dbReference>
<evidence type="ECO:0000313" key="5">
    <source>
        <dbReference type="Proteomes" id="UP001154322"/>
    </source>
</evidence>
<dbReference type="PROSITE" id="PS50937">
    <property type="entry name" value="HTH_MERR_2"/>
    <property type="match status" value="1"/>
</dbReference>
<organism evidence="4 5">
    <name type="scientific">Paenibacillus melissococcoides</name>
    <dbReference type="NCBI Taxonomy" id="2912268"/>
    <lineage>
        <taxon>Bacteria</taxon>
        <taxon>Bacillati</taxon>
        <taxon>Bacillota</taxon>
        <taxon>Bacilli</taxon>
        <taxon>Bacillales</taxon>
        <taxon>Paenibacillaceae</taxon>
        <taxon>Paenibacillus</taxon>
    </lineage>
</organism>
<dbReference type="Proteomes" id="UP001154322">
    <property type="component" value="Unassembled WGS sequence"/>
</dbReference>
<dbReference type="PROSITE" id="PS00552">
    <property type="entry name" value="HTH_MERR_1"/>
    <property type="match status" value="1"/>
</dbReference>
<gene>
    <name evidence="4" type="ORF">WJ0W_000467</name>
</gene>
<evidence type="ECO:0000256" key="1">
    <source>
        <dbReference type="ARBA" id="ARBA00023125"/>
    </source>
</evidence>
<accession>A0ABN8TWY3</accession>
<dbReference type="PANTHER" id="PTHR30204:SF97">
    <property type="entry name" value="MERR FAMILY REGULATORY PROTEIN"/>
    <property type="match status" value="1"/>
</dbReference>
<evidence type="ECO:0000313" key="4">
    <source>
        <dbReference type="EMBL" id="CAH8243241.1"/>
    </source>
</evidence>
<feature type="compositionally biased region" description="Polar residues" evidence="2">
    <location>
        <begin position="142"/>
        <end position="160"/>
    </location>
</feature>